<dbReference type="SUPFAM" id="SSF47781">
    <property type="entry name" value="RuvA domain 2-like"/>
    <property type="match status" value="1"/>
</dbReference>
<evidence type="ECO:0000313" key="8">
    <source>
        <dbReference type="EMBL" id="MBT8799178.1"/>
    </source>
</evidence>
<dbReference type="HAMAP" id="MF_00031">
    <property type="entry name" value="DNA_HJ_migration_RuvA"/>
    <property type="match status" value="1"/>
</dbReference>
<dbReference type="InterPro" id="IPR003583">
    <property type="entry name" value="Hlx-hairpin-Hlx_DNA-bd_motif"/>
</dbReference>
<gene>
    <name evidence="6 8" type="primary">ruvA</name>
    <name evidence="8" type="ORF">J0P97_14015</name>
</gene>
<dbReference type="InterPro" id="IPR011114">
    <property type="entry name" value="RuvA_C"/>
</dbReference>
<dbReference type="EMBL" id="JAFLHG010000015">
    <property type="protein sequence ID" value="MBT8799178.1"/>
    <property type="molecule type" value="Genomic_DNA"/>
</dbReference>
<feature type="domain" description="Helix-hairpin-helix DNA-binding motif class 1" evidence="7">
    <location>
        <begin position="72"/>
        <end position="91"/>
    </location>
</feature>
<dbReference type="CDD" id="cd14332">
    <property type="entry name" value="UBA_RuvA_C"/>
    <property type="match status" value="1"/>
</dbReference>
<protein>
    <recommendedName>
        <fullName evidence="6">Holliday junction branch migration complex subunit RuvA</fullName>
    </recommendedName>
</protein>
<dbReference type="InterPro" id="IPR013849">
    <property type="entry name" value="DNA_helicase_Holl-junc_RuvA_I"/>
</dbReference>
<keyword evidence="4 6" id="KW-0233">DNA recombination</keyword>
<dbReference type="InterPro" id="IPR012340">
    <property type="entry name" value="NA-bd_OB-fold"/>
</dbReference>
<dbReference type="InterPro" id="IPR000085">
    <property type="entry name" value="RuvA"/>
</dbReference>
<dbReference type="InterPro" id="IPR010994">
    <property type="entry name" value="RuvA_2-like"/>
</dbReference>
<evidence type="ECO:0000256" key="3">
    <source>
        <dbReference type="ARBA" id="ARBA00023125"/>
    </source>
</evidence>
<dbReference type="Proteomes" id="UP000740605">
    <property type="component" value="Unassembled WGS sequence"/>
</dbReference>
<comment type="caution">
    <text evidence="6">Lacks conserved residue(s) required for the propagation of feature annotation.</text>
</comment>
<dbReference type="Gene3D" id="1.10.150.20">
    <property type="entry name" value="5' to 3' exonuclease, C-terminal subdomain"/>
    <property type="match status" value="1"/>
</dbReference>
<comment type="subunit">
    <text evidence="6">Homotetramer. Forms an RuvA(8)-RuvB(12)-Holliday junction (HJ) complex. HJ DNA is sandwiched between 2 RuvA tetramers; dsDNA enters through RuvA and exits via RuvB. An RuvB hexamer assembles on each DNA strand where it exits the tetramer. Each RuvB hexamer is contacted by two RuvA subunits (via domain III) on 2 adjacent RuvB subunits; this complex drives branch migration. In the full resolvosome a probable DNA-RuvA(4)-RuvB(12)-RuvC(2) complex forms which resolves the HJ.</text>
</comment>
<feature type="region of interest" description="Domain II" evidence="6">
    <location>
        <begin position="64"/>
        <end position="141"/>
    </location>
</feature>
<keyword evidence="2 6" id="KW-0227">DNA damage</keyword>
<evidence type="ECO:0000313" key="9">
    <source>
        <dbReference type="Proteomes" id="UP000740605"/>
    </source>
</evidence>
<dbReference type="SMART" id="SM00278">
    <property type="entry name" value="HhH1"/>
    <property type="match status" value="2"/>
</dbReference>
<feature type="domain" description="Helix-hairpin-helix DNA-binding motif class 1" evidence="7">
    <location>
        <begin position="107"/>
        <end position="126"/>
    </location>
</feature>
<evidence type="ECO:0000256" key="2">
    <source>
        <dbReference type="ARBA" id="ARBA00022763"/>
    </source>
</evidence>
<comment type="subcellular location">
    <subcellularLocation>
        <location evidence="6">Cytoplasm</location>
    </subcellularLocation>
</comment>
<dbReference type="InterPro" id="IPR036267">
    <property type="entry name" value="RuvA_C_sf"/>
</dbReference>
<accession>A0ABS5XXA5</accession>
<name>A0ABS5XXA5_9MICO</name>
<dbReference type="Pfam" id="PF14520">
    <property type="entry name" value="HHH_5"/>
    <property type="match status" value="1"/>
</dbReference>
<evidence type="ECO:0000256" key="6">
    <source>
        <dbReference type="HAMAP-Rule" id="MF_00031"/>
    </source>
</evidence>
<evidence type="ECO:0000256" key="4">
    <source>
        <dbReference type="ARBA" id="ARBA00023172"/>
    </source>
</evidence>
<keyword evidence="3 6" id="KW-0238">DNA-binding</keyword>
<keyword evidence="5 6" id="KW-0234">DNA repair</keyword>
<dbReference type="Gene3D" id="1.10.8.10">
    <property type="entry name" value="DNA helicase RuvA subunit, C-terminal domain"/>
    <property type="match status" value="1"/>
</dbReference>
<dbReference type="Pfam" id="PF07499">
    <property type="entry name" value="RuvA_C"/>
    <property type="match status" value="1"/>
</dbReference>
<comment type="domain">
    <text evidence="6">Has three domains with a flexible linker between the domains II and III and assumes an 'L' shape. Domain III is highly mobile and contacts RuvB.</text>
</comment>
<reference evidence="8 9" key="1">
    <citation type="submission" date="2021-03" db="EMBL/GenBank/DDBJ databases">
        <title>Microbacterium pauli sp. nov., isolated from microfiltered milk.</title>
        <authorList>
            <person name="Bellassi P."/>
            <person name="Fontana A."/>
            <person name="Callegari M.L."/>
            <person name="Lorenzo M."/>
            <person name="Cappa F."/>
        </authorList>
    </citation>
    <scope>NUCLEOTIDE SEQUENCE [LARGE SCALE GENOMIC DNA]</scope>
    <source>
        <strain evidence="8 9">DSM 18909</strain>
    </source>
</reference>
<comment type="function">
    <text evidence="6">The RuvA-RuvB-RuvC complex processes Holliday junction (HJ) DNA during genetic recombination and DNA repair, while the RuvA-RuvB complex plays an important role in the rescue of blocked DNA replication forks via replication fork reversal (RFR). RuvA specifically binds to HJ cruciform DNA, conferring on it an open structure. The RuvB hexamer acts as an ATP-dependent pump, pulling dsDNA into and through the RuvAB complex. HJ branch migration allows RuvC to scan DNA until it finds its consensus sequence, where it cleaves and resolves the cruciform DNA.</text>
</comment>
<dbReference type="NCBIfam" id="TIGR00084">
    <property type="entry name" value="ruvA"/>
    <property type="match status" value="1"/>
</dbReference>
<evidence type="ECO:0000256" key="5">
    <source>
        <dbReference type="ARBA" id="ARBA00023204"/>
    </source>
</evidence>
<keyword evidence="1 6" id="KW-0963">Cytoplasm</keyword>
<evidence type="ECO:0000256" key="1">
    <source>
        <dbReference type="ARBA" id="ARBA00022490"/>
    </source>
</evidence>
<organism evidence="8 9">
    <name type="scientific">Microbacterium flavum</name>
    <dbReference type="NCBI Taxonomy" id="415216"/>
    <lineage>
        <taxon>Bacteria</taxon>
        <taxon>Bacillati</taxon>
        <taxon>Actinomycetota</taxon>
        <taxon>Actinomycetes</taxon>
        <taxon>Micrococcales</taxon>
        <taxon>Microbacteriaceae</taxon>
        <taxon>Microbacterium</taxon>
    </lineage>
</organism>
<sequence length="208" mass="20957">MISSLRGVVLHSDAESVIVEVGGVGFAVAVTAQMARALHAGDETVLHTNLVVREDALSLFGFAEREELDTFILLLSVSGVGPKSALGVLSALTVTQIADAVAAEDDAPFRRVSGIGPKTAKLIVVQLAGKLHAPVPRPGSAGGPGAAPAVAGQVVAALVALGWSERVSAEAVQAIVGDAAASERGSVPALLKLALAQLGPSRPERANV</sequence>
<keyword evidence="9" id="KW-1185">Reference proteome</keyword>
<dbReference type="Pfam" id="PF01330">
    <property type="entry name" value="RuvA_N"/>
    <property type="match status" value="1"/>
</dbReference>
<dbReference type="SUPFAM" id="SSF50249">
    <property type="entry name" value="Nucleic acid-binding proteins"/>
    <property type="match status" value="1"/>
</dbReference>
<dbReference type="RefSeq" id="WP_215488414.1">
    <property type="nucleotide sequence ID" value="NZ_BAAAPJ010000004.1"/>
</dbReference>
<dbReference type="Gene3D" id="2.40.50.140">
    <property type="entry name" value="Nucleic acid-binding proteins"/>
    <property type="match status" value="1"/>
</dbReference>
<comment type="similarity">
    <text evidence="6">Belongs to the RuvA family.</text>
</comment>
<proteinExistence type="inferred from homology"/>
<feature type="region of interest" description="Domain III" evidence="6">
    <location>
        <begin position="151"/>
        <end position="208"/>
    </location>
</feature>
<comment type="caution">
    <text evidence="8">The sequence shown here is derived from an EMBL/GenBank/DDBJ whole genome shotgun (WGS) entry which is preliminary data.</text>
</comment>
<dbReference type="SUPFAM" id="SSF46929">
    <property type="entry name" value="DNA helicase RuvA subunit, C-terminal domain"/>
    <property type="match status" value="1"/>
</dbReference>
<evidence type="ECO:0000259" key="7">
    <source>
        <dbReference type="SMART" id="SM00278"/>
    </source>
</evidence>